<dbReference type="SUPFAM" id="SSF55874">
    <property type="entry name" value="ATPase domain of HSP90 chaperone/DNA topoisomerase II/histidine kinase"/>
    <property type="match status" value="1"/>
</dbReference>
<dbReference type="OrthoDB" id="1262810at2759"/>
<dbReference type="InterPro" id="IPR052972">
    <property type="entry name" value="Sacsin_chaperone_reg"/>
</dbReference>
<dbReference type="PANTHER" id="PTHR15600">
    <property type="entry name" value="SACSIN"/>
    <property type="match status" value="1"/>
</dbReference>
<name>A0A9P5X806_9AGAR</name>
<dbReference type="Pfam" id="PF25794">
    <property type="entry name" value="SACS"/>
    <property type="match status" value="3"/>
</dbReference>
<organism evidence="2 3">
    <name type="scientific">Macrolepiota fuliginosa MF-IS2</name>
    <dbReference type="NCBI Taxonomy" id="1400762"/>
    <lineage>
        <taxon>Eukaryota</taxon>
        <taxon>Fungi</taxon>
        <taxon>Dikarya</taxon>
        <taxon>Basidiomycota</taxon>
        <taxon>Agaricomycotina</taxon>
        <taxon>Agaricomycetes</taxon>
        <taxon>Agaricomycetidae</taxon>
        <taxon>Agaricales</taxon>
        <taxon>Agaricineae</taxon>
        <taxon>Agaricaceae</taxon>
        <taxon>Macrolepiota</taxon>
    </lineage>
</organism>
<sequence>MPEDFGESVSPTATIRSICGSYPFSIGLFREIIQNSDDARAQKQVFVLDRRSHGTGFLYHNYLVSTQGPALLAYNDALVQEDDWKALQDIYQSSKKTDTSYVHLPFFSDSSKRVFETAKSENMELGFARATMWACCLIPDQPLLIFIKVTDTPHILSGRHFALLDPKHDFTRAGGVKLNIEEVHQKYGDHLTAFEPLLPNSERGKNFDGTIFRFPLRTSPSPISDRIISPDEISNLLGDFAREELNIALLFLRNVSSIKIDEVGVDGTKSVIASAEINRAPLESAVNSQCETQRVTIRTLVSGSLEERVWRIVRTPVSKASEAEAMETLTRRLGGNPTAALSRHKLSPIVELAFPLDSKLTEIGRLFTYLPLPLRTRFPIHINALFALTASRQNLRNAGELGIVKNSDDHALIEWNRLLFDTYIPKTWAALLEVLVQDRIETVFNAWPSLQAEVESGDYAYWKDMPLRVAHYALEHPVWPVFGTNPPSYQVTSSLLLAEESSADGTLTVLVRAGLSIARIPQYLIQIILKNYTSKIKVLSPEIAYNKLQALTKEIRALNDGDAQTLLAYLLSTSNCHFVVGLPLIPSVSGQKIAPLARTAASHSHVLLDEAQEDLFAAYDPQAIPLKQLTPAIRATLVRQGVNILNLSSLGSSHITAYLNASPFTSQARNVTDTRVHWLNKFWDWVQGQYSNLDFCNPFYLVSTTQGLRRPSETVFDPQSDGGITSILELLGIYVIDPRFNTKARRALKHLELSSNIPSLLRALPSTLSVEFSEARANRLCTYLVRHLPTHDGRTQILTSRVLRDRLRALPIFPVIFPSADDIQPPRRMSIVSSVTVRGVDPSGVPILPQLDSVTYLDLRSTSSEFLQYLEPNHLFPLSVSEMQELMLKHFDRQSLQMQVAFVRYVDSNSSAIPRGILNQLGTTNFVPACDGALQKPKDIVDPRADIAALFPGTSPSLPKTSQAIHNTLVTHLRKLNLLITDLSIEIVRDRIRFITGGQCREPETLARTLISHINSTHLDCRTLYNPPSFSLELEWIPTPQGLKSPLRCRDVSSHSRKTDLFDEVMPLVTPGVSIGYYLRQAFPWDGKISFEVLSQQLIKVLDAARPSYDKVREIVKELGGRGLVTSEIVTLRNILRDRNWVPTRKGILAAVPFALLGGDDIPEVGFHSIDFEGHRYSQVRGFLANMGCTERPSKEAIMGKLRSLSNLAPDGRITQGLIRLLTWLPPLALEERAALFIPARNGTLRPFSTLYYNDIGPKICLVDIDSNALAHEGISFKLASDLGLNRAGLIDSQNQNGDDPDMGEDLMTTIRNRLREYTDSQLLLEFLANASDAGATEFNVLLDEQIGPSNALLSPLCSEFQRVPALVIHNNSVFSDDDFLGILRTGIGGKTGRQDTIGQFGLGALTMFHVTEFAMIVSRDQVLFINPCKAHLSMRRASLRLPLSRIRSLYGDHLAPLRGLFGFAPPDDTNESYSYDGTIFRLPLRSSAQFVNIEPISRKTASLRDLEYNFKPFASDCLLFTALTSIQLFERKLPTKPRLLWSFAAFRGECRDIGKGISRHPVIITCPLKSRQEWRVYSLSIDPKQLPSFIPSLQEKYRLRLPPIIRVAVCSSPKPTHTLFSTLPLPISLNLPVHISASFILASDRRSVRLDEYKNDEASYNGWLLKSAIPTLYLSLLEDYASTQDNAAYWPGNTEVARESTPNVISTMVVDAVYQMVVTSGSSVFKSKFHAAALSPRTAYLMTDPPSSVSKVLKAIEPQDAVQLPPSVTQRLCDVDSNGSISLVAPEYVHRIILDNSSRFSPTILEFERLQELIDYLSKDEDAPSSLIGLQLLPLQDGSFAKFDTPSNPCFYVSPYDVVAKAVFKPHRLVHEDLSTRRLLELDSKLNVSRVKDTNIGTLLNDWVSPSQTLNSARPDTQLWIKKFWKIFTSLDIPITSIDNYPLVPTLRTGCYLSPQFSKASPTVILADFTSHDWLPQCLTQMGFTLIDTTRLQRDLRSELSPPPLFVKSVLAKLFRHPKSISALFDSLDEEARRHFASWIRADFMRRTRGYFNGQHRSLPIWTSTNGSFITANEARMFPSGFTLRSAGPFASTAIVDYDKTLLSMGVQPPSSARSLLDIPDRLGENLDGAYRRLVRALLESQETGSGIPVPNSQRVIRESTSLYSSRDDLFVASFGLQSEHFILLSFRDLEPQFERFGLKTQRDLDITMFKNCVDEFQGALRGVASRNLEARATTIFRIFCEDLPRLADDSTQWATLGNLGNLRFILKNPSPQPLPGVNSSMYMASHVRHLPSIVSPNKLVRKEFAAISWSQRVLYNSEPHQRILMVYPDLSIPTAEEVVNHLVVLATRVAEDQIDNVNCHATLLDHLKQTYTWLNDHAEDAEQYLRQCTDDGIPLFLNVNTVPEGPNDWNWKRADRILLDDYDTGSLEFPRDFIKSFHSLLVVAGAVNINYGQEAEVSSEQSTSEDLLTNLRTSFDQMRNDRTCTDVTFICDPPAGTPLYAHRAYLAAYSTYFRDMFSGSFSEAGNASQAKPIRVRVQKYSRRCVENVLNYAYTAREPELGRENIDLALEMLSLTHFWSMTHAQDVVQNIMKKPKMVDPFNLEQVRSTAEETHSTELVSHCEVYERNNQDLVQLAKDESAETAHN</sequence>
<proteinExistence type="predicted"/>
<evidence type="ECO:0000313" key="2">
    <source>
        <dbReference type="EMBL" id="KAF9446297.1"/>
    </source>
</evidence>
<dbReference type="SMART" id="SM00225">
    <property type="entry name" value="BTB"/>
    <property type="match status" value="1"/>
</dbReference>
<dbReference type="Proteomes" id="UP000807342">
    <property type="component" value="Unassembled WGS sequence"/>
</dbReference>
<dbReference type="EMBL" id="MU151253">
    <property type="protein sequence ID" value="KAF9446297.1"/>
    <property type="molecule type" value="Genomic_DNA"/>
</dbReference>
<dbReference type="PROSITE" id="PS50097">
    <property type="entry name" value="BTB"/>
    <property type="match status" value="1"/>
</dbReference>
<dbReference type="InterPro" id="IPR036890">
    <property type="entry name" value="HATPase_C_sf"/>
</dbReference>
<dbReference type="InterPro" id="IPR058210">
    <property type="entry name" value="SACS/Nov_dom"/>
</dbReference>
<dbReference type="InterPro" id="IPR011333">
    <property type="entry name" value="SKP1/BTB/POZ_sf"/>
</dbReference>
<evidence type="ECO:0000259" key="1">
    <source>
        <dbReference type="PROSITE" id="PS50097"/>
    </source>
</evidence>
<protein>
    <recommendedName>
        <fullName evidence="1">BTB domain-containing protein</fullName>
    </recommendedName>
</protein>
<keyword evidence="3" id="KW-1185">Reference proteome</keyword>
<comment type="caution">
    <text evidence="2">The sequence shown here is derived from an EMBL/GenBank/DDBJ whole genome shotgun (WGS) entry which is preliminary data.</text>
</comment>
<dbReference type="SUPFAM" id="SSF54695">
    <property type="entry name" value="POZ domain"/>
    <property type="match status" value="1"/>
</dbReference>
<dbReference type="CDD" id="cd18186">
    <property type="entry name" value="BTB_POZ_ZBTB_KLHL-like"/>
    <property type="match status" value="1"/>
</dbReference>
<feature type="domain" description="BTB" evidence="1">
    <location>
        <begin position="2487"/>
        <end position="2558"/>
    </location>
</feature>
<evidence type="ECO:0000313" key="3">
    <source>
        <dbReference type="Proteomes" id="UP000807342"/>
    </source>
</evidence>
<gene>
    <name evidence="2" type="ORF">P691DRAFT_776972</name>
</gene>
<accession>A0A9P5X806</accession>
<dbReference type="PANTHER" id="PTHR15600:SF42">
    <property type="entry name" value="SACSIN"/>
    <property type="match status" value="1"/>
</dbReference>
<dbReference type="GO" id="GO:0030544">
    <property type="term" value="F:Hsp70 protein binding"/>
    <property type="evidence" value="ECO:0007669"/>
    <property type="project" value="TreeGrafter"/>
</dbReference>
<dbReference type="InterPro" id="IPR000210">
    <property type="entry name" value="BTB/POZ_dom"/>
</dbReference>
<dbReference type="Pfam" id="PF00651">
    <property type="entry name" value="BTB"/>
    <property type="match status" value="1"/>
</dbReference>
<dbReference type="Gene3D" id="3.30.710.10">
    <property type="entry name" value="Potassium Channel Kv1.1, Chain A"/>
    <property type="match status" value="1"/>
</dbReference>
<reference evidence="2" key="1">
    <citation type="submission" date="2020-11" db="EMBL/GenBank/DDBJ databases">
        <authorList>
            <consortium name="DOE Joint Genome Institute"/>
            <person name="Ahrendt S."/>
            <person name="Riley R."/>
            <person name="Andreopoulos W."/>
            <person name="Labutti K."/>
            <person name="Pangilinan J."/>
            <person name="Ruiz-Duenas F.J."/>
            <person name="Barrasa J.M."/>
            <person name="Sanchez-Garcia M."/>
            <person name="Camarero S."/>
            <person name="Miyauchi S."/>
            <person name="Serrano A."/>
            <person name="Linde D."/>
            <person name="Babiker R."/>
            <person name="Drula E."/>
            <person name="Ayuso-Fernandez I."/>
            <person name="Pacheco R."/>
            <person name="Padilla G."/>
            <person name="Ferreira P."/>
            <person name="Barriuso J."/>
            <person name="Kellner H."/>
            <person name="Castanera R."/>
            <person name="Alfaro M."/>
            <person name="Ramirez L."/>
            <person name="Pisabarro A.G."/>
            <person name="Kuo A."/>
            <person name="Tritt A."/>
            <person name="Lipzen A."/>
            <person name="He G."/>
            <person name="Yan M."/>
            <person name="Ng V."/>
            <person name="Cullen D."/>
            <person name="Martin F."/>
            <person name="Rosso M.-N."/>
            <person name="Henrissat B."/>
            <person name="Hibbett D."/>
            <person name="Martinez A.T."/>
            <person name="Grigoriev I.V."/>
        </authorList>
    </citation>
    <scope>NUCLEOTIDE SEQUENCE</scope>
    <source>
        <strain evidence="2">MF-IS2</strain>
    </source>
</reference>